<keyword evidence="3 5" id="KW-0175">Coiled coil</keyword>
<keyword evidence="4" id="KW-0233">DNA recombination</keyword>
<dbReference type="PANTHER" id="PTHR30563:SF0">
    <property type="entry name" value="DNA RECOMBINATION PROTEIN RMUC"/>
    <property type="match status" value="1"/>
</dbReference>
<evidence type="ECO:0000313" key="8">
    <source>
        <dbReference type="Proteomes" id="UP000245790"/>
    </source>
</evidence>
<dbReference type="PANTHER" id="PTHR30563">
    <property type="entry name" value="DNA RECOMBINATION PROTEIN RMUC"/>
    <property type="match status" value="1"/>
</dbReference>
<organism evidence="7 8">
    <name type="scientific">Pleionea mediterranea</name>
    <dbReference type="NCBI Taxonomy" id="523701"/>
    <lineage>
        <taxon>Bacteria</taxon>
        <taxon>Pseudomonadati</taxon>
        <taxon>Pseudomonadota</taxon>
        <taxon>Gammaproteobacteria</taxon>
        <taxon>Oceanospirillales</taxon>
        <taxon>Pleioneaceae</taxon>
        <taxon>Pleionea</taxon>
    </lineage>
</organism>
<accession>A0A316FM95</accession>
<evidence type="ECO:0000313" key="7">
    <source>
        <dbReference type="EMBL" id="PWK49844.1"/>
    </source>
</evidence>
<comment type="similarity">
    <text evidence="2">Belongs to the RmuC family.</text>
</comment>
<comment type="caution">
    <text evidence="7">The sequence shown here is derived from an EMBL/GenBank/DDBJ whole genome shotgun (WGS) entry which is preliminary data.</text>
</comment>
<evidence type="ECO:0000256" key="5">
    <source>
        <dbReference type="SAM" id="Coils"/>
    </source>
</evidence>
<evidence type="ECO:0000256" key="4">
    <source>
        <dbReference type="ARBA" id="ARBA00023172"/>
    </source>
</evidence>
<comment type="function">
    <text evidence="1">Involved in DNA recombination.</text>
</comment>
<dbReference type="Gene3D" id="1.20.1260.80">
    <property type="match status" value="1"/>
</dbReference>
<dbReference type="Pfam" id="PF02646">
    <property type="entry name" value="RmuC"/>
    <property type="match status" value="1"/>
</dbReference>
<dbReference type="Proteomes" id="UP000245790">
    <property type="component" value="Unassembled WGS sequence"/>
</dbReference>
<proteinExistence type="inferred from homology"/>
<evidence type="ECO:0000256" key="3">
    <source>
        <dbReference type="ARBA" id="ARBA00023054"/>
    </source>
</evidence>
<keyword evidence="6" id="KW-0472">Membrane</keyword>
<evidence type="ECO:0000256" key="6">
    <source>
        <dbReference type="SAM" id="Phobius"/>
    </source>
</evidence>
<keyword evidence="6" id="KW-0812">Transmembrane</keyword>
<evidence type="ECO:0000256" key="1">
    <source>
        <dbReference type="ARBA" id="ARBA00003416"/>
    </source>
</evidence>
<feature type="transmembrane region" description="Helical" evidence="6">
    <location>
        <begin position="6"/>
        <end position="29"/>
    </location>
</feature>
<reference evidence="7 8" key="1">
    <citation type="submission" date="2018-05" db="EMBL/GenBank/DDBJ databases">
        <title>Genomic Encyclopedia of Type Strains, Phase IV (KMG-IV): sequencing the most valuable type-strain genomes for metagenomic binning, comparative biology and taxonomic classification.</title>
        <authorList>
            <person name="Goeker M."/>
        </authorList>
    </citation>
    <scope>NUCLEOTIDE SEQUENCE [LARGE SCALE GENOMIC DNA]</scope>
    <source>
        <strain evidence="7 8">DSM 25350</strain>
    </source>
</reference>
<gene>
    <name evidence="7" type="ORF">C8D97_1075</name>
</gene>
<dbReference type="Gene3D" id="1.20.120.20">
    <property type="entry name" value="Apolipoprotein"/>
    <property type="match status" value="1"/>
</dbReference>
<evidence type="ECO:0000256" key="2">
    <source>
        <dbReference type="ARBA" id="ARBA00009840"/>
    </source>
</evidence>
<dbReference type="OrthoDB" id="9765111at2"/>
<protein>
    <submittedName>
        <fullName evidence="7">DNA recombination protein RmuC</fullName>
    </submittedName>
</protein>
<dbReference type="AlphaFoldDB" id="A0A316FM95"/>
<name>A0A316FM95_9GAMM</name>
<dbReference type="GO" id="GO:0006310">
    <property type="term" value="P:DNA recombination"/>
    <property type="evidence" value="ECO:0007669"/>
    <property type="project" value="UniProtKB-KW"/>
</dbReference>
<sequence>MILADYHIQITLAALVLLFIVLVLLIVVFRQLKQLTTNELNRNQMEEKVSLQLSQLREFQVEKFSESNHQADKAAASTKEVLITAFNELKESIINQQNQFQSVISGKFEQNKQALADKLSDARFAQQSSLSEFKESLLNSLKKIDEQNKQAQLELRDKLIQELRQSIKDIRQELTQTLTQNSENLLKGINSLTQSTDERLKDISGQVEKRLSDGFEKTTQTFNDVLKRLALIDDAQKKITELSSNVVSLQQVLADKRSRGAFGEVQLNALIKNVLPENNFSIQHRLSNEKIADCILFLPDPTGNVVIDAKFPLESYQRMTDFETSDLDRVAASKQFKQDIKKHIKDIKSKYIIEGETAPGAMMFIPAEAVFAEIHGHFPELVELAHKEKVWMVSPTTMMAILTTASAVIKDEATRKQVHIIQEHLGYLSEDFGRFKVRMDNLSKHIGQVSKDVDQINTSAQKITSRFKKIERVDLPEEKAPELLNRE</sequence>
<keyword evidence="6" id="KW-1133">Transmembrane helix</keyword>
<dbReference type="EMBL" id="QGGU01000007">
    <property type="protein sequence ID" value="PWK49844.1"/>
    <property type="molecule type" value="Genomic_DNA"/>
</dbReference>
<feature type="coiled-coil region" evidence="5">
    <location>
        <begin position="134"/>
        <end position="180"/>
    </location>
</feature>
<dbReference type="InterPro" id="IPR003798">
    <property type="entry name" value="DNA_recombination_RmuC"/>
</dbReference>
<keyword evidence="8" id="KW-1185">Reference proteome</keyword>
<dbReference type="RefSeq" id="WP_109763635.1">
    <property type="nucleotide sequence ID" value="NZ_QGGU01000007.1"/>
</dbReference>